<dbReference type="SUPFAM" id="SSF52047">
    <property type="entry name" value="RNI-like"/>
    <property type="match status" value="1"/>
</dbReference>
<dbReference type="OMA" id="HYNIDNN"/>
<evidence type="ECO:0000313" key="2">
    <source>
        <dbReference type="EMBL" id="OTF88035.1"/>
    </source>
</evidence>
<dbReference type="InterPro" id="IPR055411">
    <property type="entry name" value="LRR_FXL15/At3g58940/PEG3-like"/>
</dbReference>
<dbReference type="Pfam" id="PF24758">
    <property type="entry name" value="LRR_At5g56370"/>
    <property type="match status" value="1"/>
</dbReference>
<dbReference type="EMBL" id="CM007906">
    <property type="protein sequence ID" value="OTF88035.1"/>
    <property type="molecule type" value="Genomic_DNA"/>
</dbReference>
<dbReference type="InterPro" id="IPR006566">
    <property type="entry name" value="FBD"/>
</dbReference>
<evidence type="ECO:0000259" key="1">
    <source>
        <dbReference type="SMART" id="SM00579"/>
    </source>
</evidence>
<keyword evidence="3" id="KW-1185">Reference proteome</keyword>
<dbReference type="AlphaFoldDB" id="A0A251RUC7"/>
<dbReference type="InterPro" id="IPR032675">
    <property type="entry name" value="LRR_dom_sf"/>
</dbReference>
<dbReference type="InterPro" id="IPR036047">
    <property type="entry name" value="F-box-like_dom_sf"/>
</dbReference>
<reference evidence="3" key="1">
    <citation type="journal article" date="2017" name="Nature">
        <title>The sunflower genome provides insights into oil metabolism, flowering and Asterid evolution.</title>
        <authorList>
            <person name="Badouin H."/>
            <person name="Gouzy J."/>
            <person name="Grassa C.J."/>
            <person name="Murat F."/>
            <person name="Staton S.E."/>
            <person name="Cottret L."/>
            <person name="Lelandais-Briere C."/>
            <person name="Owens G.L."/>
            <person name="Carrere S."/>
            <person name="Mayjonade B."/>
            <person name="Legrand L."/>
            <person name="Gill N."/>
            <person name="Kane N.C."/>
            <person name="Bowers J.E."/>
            <person name="Hubner S."/>
            <person name="Bellec A."/>
            <person name="Berard A."/>
            <person name="Berges H."/>
            <person name="Blanchet N."/>
            <person name="Boniface M.C."/>
            <person name="Brunel D."/>
            <person name="Catrice O."/>
            <person name="Chaidir N."/>
            <person name="Claudel C."/>
            <person name="Donnadieu C."/>
            <person name="Faraut T."/>
            <person name="Fievet G."/>
            <person name="Helmstetter N."/>
            <person name="King M."/>
            <person name="Knapp S.J."/>
            <person name="Lai Z."/>
            <person name="Le Paslier M.C."/>
            <person name="Lippi Y."/>
            <person name="Lorenzon L."/>
            <person name="Mandel J.R."/>
            <person name="Marage G."/>
            <person name="Marchand G."/>
            <person name="Marquand E."/>
            <person name="Bret-Mestries E."/>
            <person name="Morien E."/>
            <person name="Nambeesan S."/>
            <person name="Nguyen T."/>
            <person name="Pegot-Espagnet P."/>
            <person name="Pouilly N."/>
            <person name="Raftis F."/>
            <person name="Sallet E."/>
            <person name="Schiex T."/>
            <person name="Thomas J."/>
            <person name="Vandecasteele C."/>
            <person name="Vares D."/>
            <person name="Vear F."/>
            <person name="Vautrin S."/>
            <person name="Crespi M."/>
            <person name="Mangin B."/>
            <person name="Burke J.M."/>
            <person name="Salse J."/>
            <person name="Munos S."/>
            <person name="Vincourt P."/>
            <person name="Rieseberg L.H."/>
            <person name="Langlade N.B."/>
        </authorList>
    </citation>
    <scope>NUCLEOTIDE SEQUENCE [LARGE SCALE GENOMIC DNA]</scope>
    <source>
        <strain evidence="3">cv. SF193</strain>
    </source>
</reference>
<dbReference type="PANTHER" id="PTHR31639:SF326">
    <property type="entry name" value="F-BOX DOMAIN, FBD DOMAIN, F-BOX-LIKE DOMAIN SUPERFAMILY PROTEIN"/>
    <property type="match status" value="1"/>
</dbReference>
<dbReference type="InParanoid" id="A0A251RUC7"/>
<organism evidence="2 3">
    <name type="scientific">Helianthus annuus</name>
    <name type="common">Common sunflower</name>
    <dbReference type="NCBI Taxonomy" id="4232"/>
    <lineage>
        <taxon>Eukaryota</taxon>
        <taxon>Viridiplantae</taxon>
        <taxon>Streptophyta</taxon>
        <taxon>Embryophyta</taxon>
        <taxon>Tracheophyta</taxon>
        <taxon>Spermatophyta</taxon>
        <taxon>Magnoliopsida</taxon>
        <taxon>eudicotyledons</taxon>
        <taxon>Gunneridae</taxon>
        <taxon>Pentapetalae</taxon>
        <taxon>asterids</taxon>
        <taxon>campanulids</taxon>
        <taxon>Asterales</taxon>
        <taxon>Asteraceae</taxon>
        <taxon>Asteroideae</taxon>
        <taxon>Heliantheae alliance</taxon>
        <taxon>Heliantheae</taxon>
        <taxon>Helianthus</taxon>
    </lineage>
</organism>
<feature type="domain" description="FBD" evidence="1">
    <location>
        <begin position="352"/>
        <end position="424"/>
    </location>
</feature>
<gene>
    <name evidence="2" type="ORF">HannXRQ_Chr17g0568601</name>
</gene>
<proteinExistence type="predicted"/>
<dbReference type="PANTHER" id="PTHR31639">
    <property type="entry name" value="F-BOX PROTEIN-LIKE"/>
    <property type="match status" value="1"/>
</dbReference>
<dbReference type="Pfam" id="PF00646">
    <property type="entry name" value="F-box"/>
    <property type="match status" value="1"/>
</dbReference>
<dbReference type="SUPFAM" id="SSF81383">
    <property type="entry name" value="F-box domain"/>
    <property type="match status" value="1"/>
</dbReference>
<dbReference type="SMART" id="SM00579">
    <property type="entry name" value="FBD"/>
    <property type="match status" value="1"/>
</dbReference>
<evidence type="ECO:0000313" key="3">
    <source>
        <dbReference type="Proteomes" id="UP000215914"/>
    </source>
</evidence>
<name>A0A251RUC7_HELAN</name>
<dbReference type="InterPro" id="IPR001810">
    <property type="entry name" value="F-box_dom"/>
</dbReference>
<dbReference type="Gene3D" id="3.80.10.10">
    <property type="entry name" value="Ribonuclease Inhibitor"/>
    <property type="match status" value="1"/>
</dbReference>
<accession>A0A251RUC7</accession>
<dbReference type="Proteomes" id="UP000215914">
    <property type="component" value="Chromosome 17"/>
</dbReference>
<sequence>MRDQKGPVTDHTLQSSLFSVKNPRAMSGVMSNNSTMEVQDLPLETTSSSLPPNIIQTILTLMPMRDAFRTSILSHNWRNQCLNIPKLTFDDAVFQGPSCKNGSMRWKLLYIVYPILLLHQGPILEFSLCISQLISCCEIDQIILHLSRIATLKKLTLCIESGDDHKLLPAFFNLQKLTVLKLQKCVFQPPVTFKGFSRLVRLSFNNVSITAEVFLRFISNCPKLKDFTLIGDEKHLMGRWNSDFVELFECLPLVERLCMSWYPIKRLCMSWYPIKCFATGVIPQKLPTSLVHLKYLHLTGLSFAREIDVRSVLLLVTSSPNIDTIILKMQYNPNEAVSQTAMNLIDQQGCLNVILDHLRVLTISNFASMKTGMDFVKLVLAKSPMLKIVDIVIDKRVDINGEVKMLKELVQYPRASTKAEIRFQRP</sequence>
<protein>
    <submittedName>
        <fullName evidence="2">Putative F-box domain, FBD domain, Leucine-rich repeat domain, L domain-like protein</fullName>
    </submittedName>
</protein>